<dbReference type="RefSeq" id="WP_012486870.1">
    <property type="nucleotide sequence ID" value="NC_010995.1"/>
</dbReference>
<reference evidence="1 2" key="1">
    <citation type="journal article" date="2008" name="J. Bacteriol.">
        <title>Insights into plant cell wall degradation from the genome sequence of the soil bacterium Cellvibrio japonicus.</title>
        <authorList>
            <person name="Deboy R.T."/>
            <person name="Mongodin E.F."/>
            <person name="Fouts D.E."/>
            <person name="Tailford L.E."/>
            <person name="Khouri H."/>
            <person name="Emerson J.B."/>
            <person name="Mohamoud Y."/>
            <person name="Watkins K."/>
            <person name="Henrissat B."/>
            <person name="Gilbert H.J."/>
            <person name="Nelson K.E."/>
        </authorList>
    </citation>
    <scope>NUCLEOTIDE SEQUENCE [LARGE SCALE GENOMIC DNA]</scope>
    <source>
        <strain evidence="1 2">Ueda107</strain>
    </source>
</reference>
<proteinExistence type="predicted"/>
<dbReference type="EMBL" id="CP000934">
    <property type="protein sequence ID" value="ACE85288.1"/>
    <property type="molecule type" value="Genomic_DNA"/>
</dbReference>
<organism evidence="1 2">
    <name type="scientific">Cellvibrio japonicus (strain Ueda107)</name>
    <name type="common">Pseudomonas fluorescens subsp. cellulosa</name>
    <dbReference type="NCBI Taxonomy" id="498211"/>
    <lineage>
        <taxon>Bacteria</taxon>
        <taxon>Pseudomonadati</taxon>
        <taxon>Pseudomonadota</taxon>
        <taxon>Gammaproteobacteria</taxon>
        <taxon>Cellvibrionales</taxon>
        <taxon>Cellvibrionaceae</taxon>
        <taxon>Cellvibrio</taxon>
    </lineage>
</organism>
<protein>
    <submittedName>
        <fullName evidence="1">Uncharacterized protein</fullName>
    </submittedName>
</protein>
<dbReference type="Proteomes" id="UP000001036">
    <property type="component" value="Chromosome"/>
</dbReference>
<name>B3PCB0_CELJU</name>
<keyword evidence="2" id="KW-1185">Reference proteome</keyword>
<evidence type="ECO:0000313" key="2">
    <source>
        <dbReference type="Proteomes" id="UP000001036"/>
    </source>
</evidence>
<evidence type="ECO:0000313" key="1">
    <source>
        <dbReference type="EMBL" id="ACE85288.1"/>
    </source>
</evidence>
<dbReference type="OrthoDB" id="4272688at2"/>
<dbReference type="HOGENOM" id="CLU_161212_0_0_6"/>
<gene>
    <name evidence="1" type="ordered locus">CJA_1225</name>
</gene>
<dbReference type="AlphaFoldDB" id="B3PCB0"/>
<sequence length="127" mass="14228">MSAAIQIQPMQWGDIPYMGSEELDVFTEKDAACFKEIRDVLIKHNALDRFGMCLIHKHFEMAEDEELTELTDAEGRKLTIVPRKKSEIDPASTTPTNWRFTASSEQPMVGCTCARNSGGHLGCHRGT</sequence>
<dbReference type="KEGG" id="cja:CJA_1225"/>
<accession>B3PCB0</accession>